<evidence type="ECO:0000256" key="2">
    <source>
        <dbReference type="SAM" id="SignalP"/>
    </source>
</evidence>
<evidence type="ECO:0000313" key="4">
    <source>
        <dbReference type="Proteomes" id="UP000243723"/>
    </source>
</evidence>
<evidence type="ECO:0000256" key="1">
    <source>
        <dbReference type="SAM" id="MobiDB-lite"/>
    </source>
</evidence>
<feature type="compositionally biased region" description="Pro residues" evidence="1">
    <location>
        <begin position="120"/>
        <end position="139"/>
    </location>
</feature>
<feature type="signal peptide" evidence="2">
    <location>
        <begin position="1"/>
        <end position="17"/>
    </location>
</feature>
<feature type="region of interest" description="Disordered" evidence="1">
    <location>
        <begin position="331"/>
        <end position="355"/>
    </location>
</feature>
<name>A0A2P8A499_9PEZI</name>
<protein>
    <submittedName>
        <fullName evidence="3">Uncharacterized protein</fullName>
    </submittedName>
</protein>
<proteinExistence type="predicted"/>
<feature type="region of interest" description="Disordered" evidence="1">
    <location>
        <begin position="297"/>
        <end position="316"/>
    </location>
</feature>
<organism evidence="3 4">
    <name type="scientific">Elsinoe australis</name>
    <dbReference type="NCBI Taxonomy" id="40998"/>
    <lineage>
        <taxon>Eukaryota</taxon>
        <taxon>Fungi</taxon>
        <taxon>Dikarya</taxon>
        <taxon>Ascomycota</taxon>
        <taxon>Pezizomycotina</taxon>
        <taxon>Dothideomycetes</taxon>
        <taxon>Dothideomycetidae</taxon>
        <taxon>Myriangiales</taxon>
        <taxon>Elsinoaceae</taxon>
        <taxon>Elsinoe</taxon>
    </lineage>
</organism>
<evidence type="ECO:0000313" key="3">
    <source>
        <dbReference type="EMBL" id="PSK55292.1"/>
    </source>
</evidence>
<dbReference type="EMBL" id="NHZQ01000067">
    <property type="protein sequence ID" value="PSK55292.1"/>
    <property type="molecule type" value="Genomic_DNA"/>
</dbReference>
<keyword evidence="2" id="KW-0732">Signal</keyword>
<keyword evidence="4" id="KW-1185">Reference proteome</keyword>
<feature type="region of interest" description="Disordered" evidence="1">
    <location>
        <begin position="80"/>
        <end position="161"/>
    </location>
</feature>
<reference evidence="3 4" key="1">
    <citation type="submission" date="2017-05" db="EMBL/GenBank/DDBJ databases">
        <title>Draft genome sequence of Elsinoe australis.</title>
        <authorList>
            <person name="Cheng Q."/>
        </authorList>
    </citation>
    <scope>NUCLEOTIDE SEQUENCE [LARGE SCALE GENOMIC DNA]</scope>
    <source>
        <strain evidence="3 4">NL1</strain>
    </source>
</reference>
<dbReference type="AlphaFoldDB" id="A0A2P8A499"/>
<sequence length="370" mass="38660">MHPKIILSSLLAGQAAAAILPRSVVTVYKTHTNTVIVTYTGEPAAPAPHTSAPAVNKSPIGAIIGALKGVPKKTPVRATAHPNPSKVLNHLNPLKGAPTVRPNPTKKLGGLNPLHGAPRYTPPPPPPATTPSPPAPSAAPPKTFNYGQGLSYVDDGPSKRSAMPELEVPCMDVTTITSLPTSTAPATTKLKMYGDNPYISDSSIATRVSTTTEPITSTHKLYSHNPIITGSSIATKITSAPFHNITLPIVTETPLVDLPYTSRKPGTLPVITETPTKTVPGTKTTSTIVKTVTVPEPHTTIPSTTQTTSESSSSIDVTSVSTIPTSFTNPWDALKPTYSDKPTTTTTESKKAEKTDAPVCIFPYPGAPGC</sequence>
<dbReference type="Proteomes" id="UP000243723">
    <property type="component" value="Unassembled WGS sequence"/>
</dbReference>
<feature type="compositionally biased region" description="Low complexity" evidence="1">
    <location>
        <begin position="335"/>
        <end position="347"/>
    </location>
</feature>
<feature type="chain" id="PRO_5015156521" evidence="2">
    <location>
        <begin position="18"/>
        <end position="370"/>
    </location>
</feature>
<comment type="caution">
    <text evidence="3">The sequence shown here is derived from an EMBL/GenBank/DDBJ whole genome shotgun (WGS) entry which is preliminary data.</text>
</comment>
<gene>
    <name evidence="3" type="ORF">B9Z65_2681</name>
</gene>
<accession>A0A2P8A499</accession>